<dbReference type="AlphaFoldDB" id="A0A930E0K2"/>
<keyword evidence="1" id="KW-0812">Transmembrane</keyword>
<name>A0A930E0K2_9FIRM</name>
<dbReference type="Proteomes" id="UP000758611">
    <property type="component" value="Unassembled WGS sequence"/>
</dbReference>
<evidence type="ECO:0000313" key="3">
    <source>
        <dbReference type="Proteomes" id="UP000758611"/>
    </source>
</evidence>
<feature type="transmembrane region" description="Helical" evidence="1">
    <location>
        <begin position="27"/>
        <end position="46"/>
    </location>
</feature>
<protein>
    <submittedName>
        <fullName evidence="2">Uncharacterized protein</fullName>
    </submittedName>
</protein>
<organism evidence="2 3">
    <name type="scientific">Parvimonas micra</name>
    <dbReference type="NCBI Taxonomy" id="33033"/>
    <lineage>
        <taxon>Bacteria</taxon>
        <taxon>Bacillati</taxon>
        <taxon>Bacillota</taxon>
        <taxon>Tissierellia</taxon>
        <taxon>Tissierellales</taxon>
        <taxon>Peptoniphilaceae</taxon>
        <taxon>Parvimonas</taxon>
    </lineage>
</organism>
<dbReference type="RefSeq" id="WP_278476886.1">
    <property type="nucleotide sequence ID" value="NZ_JABZRE010000002.1"/>
</dbReference>
<feature type="transmembrane region" description="Helical" evidence="1">
    <location>
        <begin position="58"/>
        <end position="80"/>
    </location>
</feature>
<proteinExistence type="predicted"/>
<keyword evidence="1" id="KW-0472">Membrane</keyword>
<comment type="caution">
    <text evidence="2">The sequence shown here is derived from an EMBL/GenBank/DDBJ whole genome shotgun (WGS) entry which is preliminary data.</text>
</comment>
<sequence length="202" mass="23340">MLIFWTWIIEKWNLLPGFSESDIHQSFVLPVLLTYIIIFVIIFLFIPTKDDDDGIQYINKLFSTLITSAVITFLLCLISLPSDLTTLIKTEVIKESITTIIPSEGVEEAYIISIDTGNKIQPSTIKVGEQLTLVVKANGKIFKKDFSYTKENLKIVRGKKDEVKKAFIKTKQFKDELFGKTRERHEEEFVLEFETSDLFYIE</sequence>
<evidence type="ECO:0000313" key="2">
    <source>
        <dbReference type="EMBL" id="MBF1306360.1"/>
    </source>
</evidence>
<accession>A0A930E0K2</accession>
<gene>
    <name evidence="2" type="ORF">HXM94_01035</name>
</gene>
<dbReference type="EMBL" id="JABZRE010000002">
    <property type="protein sequence ID" value="MBF1306360.1"/>
    <property type="molecule type" value="Genomic_DNA"/>
</dbReference>
<evidence type="ECO:0000256" key="1">
    <source>
        <dbReference type="SAM" id="Phobius"/>
    </source>
</evidence>
<reference evidence="2" key="1">
    <citation type="submission" date="2020-04" db="EMBL/GenBank/DDBJ databases">
        <title>Deep metagenomics examines the oral microbiome during advanced dental caries in children, revealing novel taxa and co-occurrences with host molecules.</title>
        <authorList>
            <person name="Baker J.L."/>
            <person name="Morton J.T."/>
            <person name="Dinis M."/>
            <person name="Alvarez R."/>
            <person name="Tran N.C."/>
            <person name="Knight R."/>
            <person name="Edlund A."/>
        </authorList>
    </citation>
    <scope>NUCLEOTIDE SEQUENCE</scope>
    <source>
        <strain evidence="2">JCVI_23_bin.11</strain>
    </source>
</reference>
<keyword evidence="1" id="KW-1133">Transmembrane helix</keyword>